<protein>
    <submittedName>
        <fullName evidence="3">Right-handed parallel beta-helix repeat-containing protein</fullName>
    </submittedName>
</protein>
<accession>A0ABW3X2X0</accession>
<sequence>MGQTIQAIVEQAKPGSAFCIKSGTHRLQVISPKADQRFHGEAGATLSGARRVTVFERQGPYWVAPGQRQMGVRHGTCLAGRETCVLAAGFFIDDKPLRQVASLADLTEGTFVFDHSGERIVFADDPTGHVVEASVARYAFRSAAPNVRIDNLRIEKYYSPAQEGAIQGRSAHGWRVRHSDVRLNSGAGISIGSGGSVVASRIHHNGQLGVTGAGTGLVVEANAIYANNLSGFDPGWEAGGVKIASADGVVMRGNEVYDNHGPGLWCDMECRNVTIDANIVEENDGAGIFHEISGNAVIRNNVLHRNGRVPAGWVWGADIQVAASRDVEVVGNRITVRRGGAGIMLIDQSRRTDTGGIYRTENNHIHDNTLVFEGRGRAGGASDAPAEAPNARIIETGNNRFERNRYLSLPGSPPSFTWGRRDMDFAAFQALGQDASGTLRSDITRSPETSSAPSLVTRDVESRTGPE</sequence>
<feature type="region of interest" description="Disordered" evidence="1">
    <location>
        <begin position="436"/>
        <end position="467"/>
    </location>
</feature>
<proteinExistence type="predicted"/>
<feature type="compositionally biased region" description="Basic and acidic residues" evidence="1">
    <location>
        <begin position="458"/>
        <end position="467"/>
    </location>
</feature>
<dbReference type="Pfam" id="PF13229">
    <property type="entry name" value="Beta_helix"/>
    <property type="match status" value="1"/>
</dbReference>
<keyword evidence="4" id="KW-1185">Reference proteome</keyword>
<dbReference type="NCBIfam" id="TIGR03804">
    <property type="entry name" value="para_beta_helix"/>
    <property type="match status" value="1"/>
</dbReference>
<dbReference type="RefSeq" id="WP_238208097.1">
    <property type="nucleotide sequence ID" value="NZ_JBHTND010000028.1"/>
</dbReference>
<dbReference type="InterPro" id="IPR006626">
    <property type="entry name" value="PbH1"/>
</dbReference>
<dbReference type="InterPro" id="IPR011050">
    <property type="entry name" value="Pectin_lyase_fold/virulence"/>
</dbReference>
<dbReference type="SUPFAM" id="SSF51126">
    <property type="entry name" value="Pectin lyase-like"/>
    <property type="match status" value="1"/>
</dbReference>
<dbReference type="InterPro" id="IPR012334">
    <property type="entry name" value="Pectin_lyas_fold"/>
</dbReference>
<reference evidence="4" key="1">
    <citation type="journal article" date="2019" name="Int. J. Syst. Evol. Microbiol.">
        <title>The Global Catalogue of Microorganisms (GCM) 10K type strain sequencing project: providing services to taxonomists for standard genome sequencing and annotation.</title>
        <authorList>
            <consortium name="The Broad Institute Genomics Platform"/>
            <consortium name="The Broad Institute Genome Sequencing Center for Infectious Disease"/>
            <person name="Wu L."/>
            <person name="Ma J."/>
        </authorList>
    </citation>
    <scope>NUCLEOTIDE SEQUENCE [LARGE SCALE GENOMIC DNA]</scope>
    <source>
        <strain evidence="4">CCUG 56108</strain>
    </source>
</reference>
<dbReference type="Proteomes" id="UP001597176">
    <property type="component" value="Unassembled WGS sequence"/>
</dbReference>
<evidence type="ECO:0000313" key="3">
    <source>
        <dbReference type="EMBL" id="MFD1303371.1"/>
    </source>
</evidence>
<evidence type="ECO:0000259" key="2">
    <source>
        <dbReference type="Pfam" id="PF13229"/>
    </source>
</evidence>
<evidence type="ECO:0000256" key="1">
    <source>
        <dbReference type="SAM" id="MobiDB-lite"/>
    </source>
</evidence>
<name>A0ABW3X2X0_9HYPH</name>
<feature type="domain" description="Right handed beta helix" evidence="2">
    <location>
        <begin position="166"/>
        <end position="334"/>
    </location>
</feature>
<evidence type="ECO:0000313" key="4">
    <source>
        <dbReference type="Proteomes" id="UP001597176"/>
    </source>
</evidence>
<organism evidence="3 4">
    <name type="scientific">Methylobacterium marchantiae</name>
    <dbReference type="NCBI Taxonomy" id="600331"/>
    <lineage>
        <taxon>Bacteria</taxon>
        <taxon>Pseudomonadati</taxon>
        <taxon>Pseudomonadota</taxon>
        <taxon>Alphaproteobacteria</taxon>
        <taxon>Hyphomicrobiales</taxon>
        <taxon>Methylobacteriaceae</taxon>
        <taxon>Methylobacterium</taxon>
    </lineage>
</organism>
<dbReference type="InterPro" id="IPR039448">
    <property type="entry name" value="Beta_helix"/>
</dbReference>
<feature type="compositionally biased region" description="Polar residues" evidence="1">
    <location>
        <begin position="436"/>
        <end position="454"/>
    </location>
</feature>
<gene>
    <name evidence="3" type="ORF">ACFQ4G_17500</name>
</gene>
<dbReference type="EMBL" id="JBHTND010000028">
    <property type="protein sequence ID" value="MFD1303371.1"/>
    <property type="molecule type" value="Genomic_DNA"/>
</dbReference>
<dbReference type="InterPro" id="IPR022441">
    <property type="entry name" value="Para_beta_helix_rpt-2"/>
</dbReference>
<dbReference type="SMART" id="SM00710">
    <property type="entry name" value="PbH1"/>
    <property type="match status" value="6"/>
</dbReference>
<dbReference type="Gene3D" id="2.160.20.10">
    <property type="entry name" value="Single-stranded right-handed beta-helix, Pectin lyase-like"/>
    <property type="match status" value="1"/>
</dbReference>
<comment type="caution">
    <text evidence="3">The sequence shown here is derived from an EMBL/GenBank/DDBJ whole genome shotgun (WGS) entry which is preliminary data.</text>
</comment>